<accession>A0AAV9PK52</accession>
<keyword evidence="3" id="KW-1185">Reference proteome</keyword>
<dbReference type="EMBL" id="JAVRRT010000004">
    <property type="protein sequence ID" value="KAK5173015.1"/>
    <property type="molecule type" value="Genomic_DNA"/>
</dbReference>
<evidence type="ECO:0000256" key="1">
    <source>
        <dbReference type="SAM" id="MobiDB-lite"/>
    </source>
</evidence>
<sequence>MKATTKGTKRKADDRVHLNKSFFETCFQHNPSPPGTTKPNTEDETEDQVINPSNSQIKEETNDSAETSDSTTARQLDAAVEDDIKPETTTGSEVGGLEEADVQDSIEGAEAEVAEGEGEGHLFQTARE</sequence>
<gene>
    <name evidence="2" type="ORF">LTR77_003137</name>
</gene>
<dbReference type="Proteomes" id="UP001337655">
    <property type="component" value="Unassembled WGS sequence"/>
</dbReference>
<dbReference type="GeneID" id="89924484"/>
<proteinExistence type="predicted"/>
<feature type="compositionally biased region" description="Polar residues" evidence="1">
    <location>
        <begin position="64"/>
        <end position="74"/>
    </location>
</feature>
<reference evidence="2 3" key="1">
    <citation type="submission" date="2023-08" db="EMBL/GenBank/DDBJ databases">
        <title>Black Yeasts Isolated from many extreme environments.</title>
        <authorList>
            <person name="Coleine C."/>
            <person name="Stajich J.E."/>
            <person name="Selbmann L."/>
        </authorList>
    </citation>
    <scope>NUCLEOTIDE SEQUENCE [LARGE SCALE GENOMIC DNA]</scope>
    <source>
        <strain evidence="2 3">CCFEE 5935</strain>
    </source>
</reference>
<evidence type="ECO:0000313" key="2">
    <source>
        <dbReference type="EMBL" id="KAK5173015.1"/>
    </source>
</evidence>
<organism evidence="2 3">
    <name type="scientific">Saxophila tyrrhenica</name>
    <dbReference type="NCBI Taxonomy" id="1690608"/>
    <lineage>
        <taxon>Eukaryota</taxon>
        <taxon>Fungi</taxon>
        <taxon>Dikarya</taxon>
        <taxon>Ascomycota</taxon>
        <taxon>Pezizomycotina</taxon>
        <taxon>Dothideomycetes</taxon>
        <taxon>Dothideomycetidae</taxon>
        <taxon>Mycosphaerellales</taxon>
        <taxon>Extremaceae</taxon>
        <taxon>Saxophila</taxon>
    </lineage>
</organism>
<feature type="region of interest" description="Disordered" evidence="1">
    <location>
        <begin position="24"/>
        <end position="101"/>
    </location>
</feature>
<protein>
    <submittedName>
        <fullName evidence="2">Uncharacterized protein</fullName>
    </submittedName>
</protein>
<evidence type="ECO:0000313" key="3">
    <source>
        <dbReference type="Proteomes" id="UP001337655"/>
    </source>
</evidence>
<name>A0AAV9PK52_9PEZI</name>
<dbReference type="RefSeq" id="XP_064661733.1">
    <property type="nucleotide sequence ID" value="XM_064800394.1"/>
</dbReference>
<comment type="caution">
    <text evidence="2">The sequence shown here is derived from an EMBL/GenBank/DDBJ whole genome shotgun (WGS) entry which is preliminary data.</text>
</comment>
<dbReference type="AlphaFoldDB" id="A0AAV9PK52"/>